<proteinExistence type="predicted"/>
<dbReference type="VEuPathDB" id="FungiDB:TRICI_002463"/>
<dbReference type="AlphaFoldDB" id="A0A642V6Y0"/>
<evidence type="ECO:0000313" key="2">
    <source>
        <dbReference type="Proteomes" id="UP000761534"/>
    </source>
</evidence>
<reference evidence="1" key="1">
    <citation type="journal article" date="2019" name="G3 (Bethesda)">
        <title>Genome Assemblies of Two Rare Opportunistic Yeast Pathogens: Diutina rugosa (syn. Candida rugosa) and Trichomonascus ciferrii (syn. Candida ciferrii).</title>
        <authorList>
            <person name="Mixao V."/>
            <person name="Saus E."/>
            <person name="Hansen A.P."/>
            <person name="Lass-Florl C."/>
            <person name="Gabaldon T."/>
        </authorList>
    </citation>
    <scope>NUCLEOTIDE SEQUENCE</scope>
    <source>
        <strain evidence="1">CBS 4856</strain>
    </source>
</reference>
<evidence type="ECO:0000313" key="1">
    <source>
        <dbReference type="EMBL" id="KAA8915385.1"/>
    </source>
</evidence>
<organism evidence="1 2">
    <name type="scientific">Trichomonascus ciferrii</name>
    <dbReference type="NCBI Taxonomy" id="44093"/>
    <lineage>
        <taxon>Eukaryota</taxon>
        <taxon>Fungi</taxon>
        <taxon>Dikarya</taxon>
        <taxon>Ascomycota</taxon>
        <taxon>Saccharomycotina</taxon>
        <taxon>Dipodascomycetes</taxon>
        <taxon>Dipodascales</taxon>
        <taxon>Trichomonascaceae</taxon>
        <taxon>Trichomonascus</taxon>
        <taxon>Trichomonascus ciferrii complex</taxon>
    </lineage>
</organism>
<sequence length="475" mass="54019">MIQRLSEIPRDQKDDIFKKVEECIGSLWCVDEDILEVPLAVGPDGRLAEPVQEARRRIHAQLYDELIEVVDGVIQANQPASVSTLAGLFLFTSISPPSKAKRVPKYTMSMIEEWLIRRVHVESTLDDPNAELRELLCSLYYLDCFVCLFTGKFPAIRPSDIFLPEEIAWEVQNTPVVGVGNALRDTSMIEHQLFESFVYSRAVIENKRTNPAFRFEAVLRMIGAFRLKYADLLSLSEVPLASISTEETVQRLIHILFFYNVVLRFWENTVTTEERNVVFDDMESFTAMTFRVRVEAVKACIDAAKTLMWCMHSGRAVVHQNNQSDTTDSIALIPAKSALQYDPGMVCVFSALAIKALKSWKSFVTDEQIVSWFGEAYRGWTISETLNVYIASLYEAAEIQEKGIVLYRYYQKDQTKPNPESKTFTKVDPANIAPTAFASVGDPFYASFQQTWDTIQLTINAMNNQTLYPSRNPDN</sequence>
<dbReference type="CDD" id="cd12148">
    <property type="entry name" value="fungal_TF_MHR"/>
    <property type="match status" value="1"/>
</dbReference>
<keyword evidence="2" id="KW-1185">Reference proteome</keyword>
<comment type="caution">
    <text evidence="1">The sequence shown here is derived from an EMBL/GenBank/DDBJ whole genome shotgun (WGS) entry which is preliminary data.</text>
</comment>
<evidence type="ECO:0008006" key="3">
    <source>
        <dbReference type="Google" id="ProtNLM"/>
    </source>
</evidence>
<gene>
    <name evidence="1" type="ORF">TRICI_002463</name>
</gene>
<dbReference type="Proteomes" id="UP000761534">
    <property type="component" value="Unassembled WGS sequence"/>
</dbReference>
<protein>
    <recommendedName>
        <fullName evidence="3">Transcription factor domain-containing protein</fullName>
    </recommendedName>
</protein>
<accession>A0A642V6Y0</accession>
<name>A0A642V6Y0_9ASCO</name>
<dbReference type="EMBL" id="SWFS01000168">
    <property type="protein sequence ID" value="KAA8915385.1"/>
    <property type="molecule type" value="Genomic_DNA"/>
</dbReference>